<reference evidence="1 2" key="1">
    <citation type="submission" date="2015-07" db="EMBL/GenBank/DDBJ databases">
        <title>The genome of Habropoda laboriosa.</title>
        <authorList>
            <person name="Pan H."/>
            <person name="Kapheim K."/>
        </authorList>
    </citation>
    <scope>NUCLEOTIDE SEQUENCE [LARGE SCALE GENOMIC DNA]</scope>
    <source>
        <strain evidence="1">0110345459</strain>
    </source>
</reference>
<proteinExistence type="predicted"/>
<dbReference type="Proteomes" id="UP000053825">
    <property type="component" value="Unassembled WGS sequence"/>
</dbReference>
<evidence type="ECO:0000313" key="2">
    <source>
        <dbReference type="Proteomes" id="UP000053825"/>
    </source>
</evidence>
<evidence type="ECO:0000313" key="1">
    <source>
        <dbReference type="EMBL" id="KOC59089.1"/>
    </source>
</evidence>
<keyword evidence="2" id="KW-1185">Reference proteome</keyword>
<organism evidence="1 2">
    <name type="scientific">Habropoda laboriosa</name>
    <dbReference type="NCBI Taxonomy" id="597456"/>
    <lineage>
        <taxon>Eukaryota</taxon>
        <taxon>Metazoa</taxon>
        <taxon>Ecdysozoa</taxon>
        <taxon>Arthropoda</taxon>
        <taxon>Hexapoda</taxon>
        <taxon>Insecta</taxon>
        <taxon>Pterygota</taxon>
        <taxon>Neoptera</taxon>
        <taxon>Endopterygota</taxon>
        <taxon>Hymenoptera</taxon>
        <taxon>Apocrita</taxon>
        <taxon>Aculeata</taxon>
        <taxon>Apoidea</taxon>
        <taxon>Anthophila</taxon>
        <taxon>Apidae</taxon>
        <taxon>Habropoda</taxon>
    </lineage>
</organism>
<gene>
    <name evidence="1" type="ORF">WH47_10915</name>
</gene>
<accession>A0A0L7QKE7</accession>
<dbReference type="EMBL" id="KQ414945">
    <property type="protein sequence ID" value="KOC59089.1"/>
    <property type="molecule type" value="Genomic_DNA"/>
</dbReference>
<sequence length="49" mass="5528">MYNGTLTDDITAYVAACIFKEGTSLLQFLQIIYTLPAKSLESPPNFHQY</sequence>
<protein>
    <submittedName>
        <fullName evidence="1">Uncharacterized protein</fullName>
    </submittedName>
</protein>
<name>A0A0L7QKE7_9HYME</name>
<dbReference type="AlphaFoldDB" id="A0A0L7QKE7"/>